<dbReference type="InterPro" id="IPR052055">
    <property type="entry name" value="Hepadnavirus_pol/RT"/>
</dbReference>
<gene>
    <name evidence="5" type="primary">LOC111106456</name>
</gene>
<evidence type="ECO:0000313" key="5">
    <source>
        <dbReference type="RefSeq" id="XP_022296845.1"/>
    </source>
</evidence>
<keyword evidence="4" id="KW-1185">Reference proteome</keyword>
<name>A0A8B8B0A6_CRAVI</name>
<keyword evidence="1" id="KW-0863">Zinc-finger</keyword>
<proteinExistence type="predicted"/>
<evidence type="ECO:0000256" key="1">
    <source>
        <dbReference type="PROSITE-ProRule" id="PRU00047"/>
    </source>
</evidence>
<dbReference type="InterPro" id="IPR043128">
    <property type="entry name" value="Rev_trsase/Diguanyl_cyclase"/>
</dbReference>
<feature type="domain" description="CCHC-type" evidence="3">
    <location>
        <begin position="200"/>
        <end position="215"/>
    </location>
</feature>
<dbReference type="GO" id="GO:0008270">
    <property type="term" value="F:zinc ion binding"/>
    <property type="evidence" value="ECO:0007669"/>
    <property type="project" value="UniProtKB-KW"/>
</dbReference>
<dbReference type="GeneID" id="111106456"/>
<dbReference type="InterPro" id="IPR001878">
    <property type="entry name" value="Znf_CCHC"/>
</dbReference>
<dbReference type="SUPFAM" id="SSF57756">
    <property type="entry name" value="Retrovirus zinc finger-like domains"/>
    <property type="match status" value="1"/>
</dbReference>
<reference evidence="4" key="1">
    <citation type="submission" date="2024-06" db="UniProtKB">
        <authorList>
            <consortium name="RefSeq"/>
        </authorList>
    </citation>
    <scope>NUCLEOTIDE SEQUENCE [LARGE SCALE GENOMIC DNA]</scope>
</reference>
<dbReference type="RefSeq" id="XP_022296845.1">
    <property type="nucleotide sequence ID" value="XM_022441137.1"/>
</dbReference>
<dbReference type="AlphaFoldDB" id="A0A8B8B0A6"/>
<dbReference type="OrthoDB" id="6134629at2759"/>
<evidence type="ECO:0000313" key="4">
    <source>
        <dbReference type="Proteomes" id="UP000694844"/>
    </source>
</evidence>
<dbReference type="PROSITE" id="PS50158">
    <property type="entry name" value="ZF_CCHC"/>
    <property type="match status" value="1"/>
</dbReference>
<dbReference type="Pfam" id="PF00098">
    <property type="entry name" value="zf-CCHC"/>
    <property type="match status" value="1"/>
</dbReference>
<dbReference type="Gene3D" id="3.30.70.270">
    <property type="match status" value="1"/>
</dbReference>
<evidence type="ECO:0000259" key="3">
    <source>
        <dbReference type="PROSITE" id="PS50158"/>
    </source>
</evidence>
<keyword evidence="1" id="KW-0862">Zinc</keyword>
<reference evidence="5" key="2">
    <citation type="submission" date="2025-08" db="UniProtKB">
        <authorList>
            <consortium name="RefSeq"/>
        </authorList>
    </citation>
    <scope>IDENTIFICATION</scope>
    <source>
        <tissue evidence="5">Whole sample</tissue>
    </source>
</reference>
<dbReference type="SMART" id="SM00343">
    <property type="entry name" value="ZnF_C2HC"/>
    <property type="match status" value="1"/>
</dbReference>
<dbReference type="Gene3D" id="4.10.60.10">
    <property type="entry name" value="Zinc finger, CCHC-type"/>
    <property type="match status" value="1"/>
</dbReference>
<keyword evidence="1" id="KW-0479">Metal-binding</keyword>
<dbReference type="Proteomes" id="UP000694844">
    <property type="component" value="Chromosome 1"/>
</dbReference>
<evidence type="ECO:0000256" key="2">
    <source>
        <dbReference type="SAM" id="MobiDB-lite"/>
    </source>
</evidence>
<sequence>MDAQAVQRQINETVRIANNEMLSSFSDLLDSRLSEMQRSISENQKAIAEKQEARIEKVMSDGYKFKKRGNEEQHKHNVKVLSKIQEANVSIKEQKIEEAQLKIAEGVEIIKHRQKLIRLADSSEAGWRAVDEYVKNPIDLASDSEDEKKISKAQRRAERKVKEAKAKKRRDLRELTRPYPTPLSSTQTTSKESTWRPGHCYRCNKRGHWRKDCTEKLDDNKISTFTSQNHLMVHTVNMVNCKTGTQRQSSEVSISPVGRLKENIGQWRSIGTNRYILDVIENGYKTPLFTTPKPVELRNNRSALENGEFVDQEIEKLLNKSCIEMCTSRPRVVNPLTVAGSKTKQRLVLDARHINPHLFKYKHKYENASVSKNLFESGDYVFSFDLKSAYHHIMMHELDKEYLGFKWRRIGLQDNINKTAERHGVEPGSYLAEMVHS</sequence>
<organism evidence="4 5">
    <name type="scientific">Crassostrea virginica</name>
    <name type="common">Eastern oyster</name>
    <dbReference type="NCBI Taxonomy" id="6565"/>
    <lineage>
        <taxon>Eukaryota</taxon>
        <taxon>Metazoa</taxon>
        <taxon>Spiralia</taxon>
        <taxon>Lophotrochozoa</taxon>
        <taxon>Mollusca</taxon>
        <taxon>Bivalvia</taxon>
        <taxon>Autobranchia</taxon>
        <taxon>Pteriomorphia</taxon>
        <taxon>Ostreida</taxon>
        <taxon>Ostreoidea</taxon>
        <taxon>Ostreidae</taxon>
        <taxon>Crassostrea</taxon>
    </lineage>
</organism>
<dbReference type="InterPro" id="IPR036875">
    <property type="entry name" value="Znf_CCHC_sf"/>
</dbReference>
<feature type="compositionally biased region" description="Polar residues" evidence="2">
    <location>
        <begin position="182"/>
        <end position="192"/>
    </location>
</feature>
<dbReference type="Gene3D" id="3.10.10.10">
    <property type="entry name" value="HIV Type 1 Reverse Transcriptase, subunit A, domain 1"/>
    <property type="match status" value="1"/>
</dbReference>
<protein>
    <submittedName>
        <fullName evidence="5">Uncharacterized protein LOC111106456</fullName>
    </submittedName>
</protein>
<dbReference type="SUPFAM" id="SSF56672">
    <property type="entry name" value="DNA/RNA polymerases"/>
    <property type="match status" value="1"/>
</dbReference>
<dbReference type="PANTHER" id="PTHR33050">
    <property type="entry name" value="REVERSE TRANSCRIPTASE DOMAIN-CONTAINING PROTEIN"/>
    <property type="match status" value="1"/>
</dbReference>
<dbReference type="GO" id="GO:0003676">
    <property type="term" value="F:nucleic acid binding"/>
    <property type="evidence" value="ECO:0007669"/>
    <property type="project" value="InterPro"/>
</dbReference>
<feature type="region of interest" description="Disordered" evidence="2">
    <location>
        <begin position="144"/>
        <end position="196"/>
    </location>
</feature>
<dbReference type="InterPro" id="IPR043502">
    <property type="entry name" value="DNA/RNA_pol_sf"/>
</dbReference>
<dbReference type="PANTHER" id="PTHR33050:SF7">
    <property type="entry name" value="RIBONUCLEASE H"/>
    <property type="match status" value="1"/>
</dbReference>
<accession>A0A8B8B0A6</accession>
<dbReference type="KEGG" id="cvn:111106456"/>